<dbReference type="InterPro" id="IPR012944">
    <property type="entry name" value="SusD_RagB_dom"/>
</dbReference>
<comment type="subcellular location">
    <subcellularLocation>
        <location evidence="1">Cell outer membrane</location>
    </subcellularLocation>
</comment>
<dbReference type="Pfam" id="PF07980">
    <property type="entry name" value="SusD_RagB"/>
    <property type="match status" value="1"/>
</dbReference>
<evidence type="ECO:0000256" key="2">
    <source>
        <dbReference type="ARBA" id="ARBA00006275"/>
    </source>
</evidence>
<dbReference type="Gene3D" id="1.25.40.390">
    <property type="match status" value="1"/>
</dbReference>
<evidence type="ECO:0000259" key="6">
    <source>
        <dbReference type="Pfam" id="PF07980"/>
    </source>
</evidence>
<reference evidence="8" key="2">
    <citation type="journal article" date="2024" name="Antonie Van Leeuwenhoek">
        <title>Roseihalotalea indica gen. nov., sp. nov., a halophilic Bacteroidetes from mesopelagic Southwest Indian Ocean with higher carbohydrate metabolic potential.</title>
        <authorList>
            <person name="Chen B."/>
            <person name="Zhang M."/>
            <person name="Lin D."/>
            <person name="Ye J."/>
            <person name="Tang K."/>
        </authorList>
    </citation>
    <scope>NUCLEOTIDE SEQUENCE</scope>
    <source>
        <strain evidence="8">TK19036</strain>
    </source>
</reference>
<keyword evidence="5" id="KW-0998">Cell outer membrane</keyword>
<keyword evidence="3" id="KW-0732">Signal</keyword>
<feature type="domain" description="SusD-like N-terminal" evidence="7">
    <location>
        <begin position="82"/>
        <end position="203"/>
    </location>
</feature>
<protein>
    <submittedName>
        <fullName evidence="8">RagB/SusD family nutrient uptake outer membrane protein</fullName>
    </submittedName>
</protein>
<dbReference type="InterPro" id="IPR033985">
    <property type="entry name" value="SusD-like_N"/>
</dbReference>
<dbReference type="EMBL" id="CP120682">
    <property type="protein sequence ID" value="WKN34551.1"/>
    <property type="molecule type" value="Genomic_DNA"/>
</dbReference>
<dbReference type="Pfam" id="PF14322">
    <property type="entry name" value="SusD-like_3"/>
    <property type="match status" value="1"/>
</dbReference>
<dbReference type="CDD" id="cd08977">
    <property type="entry name" value="SusD"/>
    <property type="match status" value="1"/>
</dbReference>
<feature type="domain" description="RagB/SusD" evidence="6">
    <location>
        <begin position="311"/>
        <end position="417"/>
    </location>
</feature>
<evidence type="ECO:0000256" key="4">
    <source>
        <dbReference type="ARBA" id="ARBA00023136"/>
    </source>
</evidence>
<dbReference type="SUPFAM" id="SSF48452">
    <property type="entry name" value="TPR-like"/>
    <property type="match status" value="1"/>
</dbReference>
<evidence type="ECO:0000259" key="7">
    <source>
        <dbReference type="Pfam" id="PF14322"/>
    </source>
</evidence>
<keyword evidence="4" id="KW-0472">Membrane</keyword>
<evidence type="ECO:0000313" key="8">
    <source>
        <dbReference type="EMBL" id="WKN34551.1"/>
    </source>
</evidence>
<comment type="similarity">
    <text evidence="2">Belongs to the SusD family.</text>
</comment>
<evidence type="ECO:0000256" key="1">
    <source>
        <dbReference type="ARBA" id="ARBA00004442"/>
    </source>
</evidence>
<reference evidence="8" key="1">
    <citation type="journal article" date="2023" name="Comput. Struct. Biotechnol. J.">
        <title>Discovery of a novel marine Bacteroidetes with a rich repertoire of carbohydrate-active enzymes.</title>
        <authorList>
            <person name="Chen B."/>
            <person name="Liu G."/>
            <person name="Chen Q."/>
            <person name="Wang H."/>
            <person name="Liu L."/>
            <person name="Tang K."/>
        </authorList>
    </citation>
    <scope>NUCLEOTIDE SEQUENCE</scope>
    <source>
        <strain evidence="8">TK19036</strain>
    </source>
</reference>
<dbReference type="InterPro" id="IPR011990">
    <property type="entry name" value="TPR-like_helical_dom_sf"/>
</dbReference>
<dbReference type="GO" id="GO:0009279">
    <property type="term" value="C:cell outer membrane"/>
    <property type="evidence" value="ECO:0007669"/>
    <property type="project" value="UniProtKB-SubCell"/>
</dbReference>
<proteinExistence type="inferred from homology"/>
<accession>A0AA49GJ06</accession>
<dbReference type="PROSITE" id="PS51257">
    <property type="entry name" value="PROKAR_LIPOPROTEIN"/>
    <property type="match status" value="1"/>
</dbReference>
<gene>
    <name evidence="8" type="ORF">K4G66_19435</name>
</gene>
<evidence type="ECO:0000256" key="3">
    <source>
        <dbReference type="ARBA" id="ARBA00022729"/>
    </source>
</evidence>
<dbReference type="AlphaFoldDB" id="A0AA49GJ06"/>
<sequence length="445" mass="48606">MKKLYSLLVSVFIITSCENDLDQTPPNLVSSNSLTDFSQVLNAAYYYQTGSATPLAVMGDFRSDNMLMLEEPYPSFDRFNGDILEMDGLFFRPMYSNLYKAILSTNNVIENSTDPGEKGEAQFLRALSYFKLVKVFGDVTVNLESSPSISDPSLLPRQPAATVYNEVIIPDLLDAILNLDNSAITSGRASQIAASALLGKVYMQMGDYQNAEQVLATVINDAASAGVMLEADFANVVTDESSEILFATQFSTSFSDAYTALATEFPAWFAGQDPKSDFPLDPDLVAAFDASSAGGGGIDLRKALTIDEAANIGIKYTGGLEQDFIELRLSDVLLLYAEALIENADTNAAREAALDVLDPIRIRAGLNVLDHTVLNTQELVRQAIYDERRLELALEGQRWFDLVRTGTVDTEMGQAIDPNYYLFPIPPSEVLASDGVITQNPGYLQ</sequence>
<organism evidence="8">
    <name type="scientific">Roseihalotalea indica</name>
    <dbReference type="NCBI Taxonomy" id="2867963"/>
    <lineage>
        <taxon>Bacteria</taxon>
        <taxon>Pseudomonadati</taxon>
        <taxon>Bacteroidota</taxon>
        <taxon>Cytophagia</taxon>
        <taxon>Cytophagales</taxon>
        <taxon>Catalimonadaceae</taxon>
        <taxon>Roseihalotalea</taxon>
    </lineage>
</organism>
<evidence type="ECO:0000256" key="5">
    <source>
        <dbReference type="ARBA" id="ARBA00023237"/>
    </source>
</evidence>
<name>A0AA49GJ06_9BACT</name>